<gene>
    <name evidence="8" type="ORF">E5A73_09235</name>
</gene>
<dbReference type="OrthoDB" id="9805749at2"/>
<evidence type="ECO:0000256" key="2">
    <source>
        <dbReference type="ARBA" id="ARBA00008821"/>
    </source>
</evidence>
<evidence type="ECO:0000256" key="1">
    <source>
        <dbReference type="ARBA" id="ARBA00004141"/>
    </source>
</evidence>
<reference evidence="8 9" key="1">
    <citation type="submission" date="2019-04" db="EMBL/GenBank/DDBJ databases">
        <title>Sphingomonas psychrotolerans sp. nov., isolated from soil in the Tianshan Mountains, Xinjiang, China.</title>
        <authorList>
            <person name="Luo Y."/>
            <person name="Sheng H."/>
        </authorList>
    </citation>
    <scope>NUCLEOTIDE SEQUENCE [LARGE SCALE GENOMIC DNA]</scope>
    <source>
        <strain evidence="8 9">ZFGT-11</strain>
    </source>
</reference>
<feature type="transmembrane region" description="Helical" evidence="7">
    <location>
        <begin position="421"/>
        <end position="441"/>
    </location>
</feature>
<evidence type="ECO:0000256" key="7">
    <source>
        <dbReference type="SAM" id="Phobius"/>
    </source>
</evidence>
<feature type="transmembrane region" description="Helical" evidence="7">
    <location>
        <begin position="171"/>
        <end position="190"/>
    </location>
</feature>
<dbReference type="Proteomes" id="UP000306147">
    <property type="component" value="Unassembled WGS sequence"/>
</dbReference>
<evidence type="ECO:0000256" key="3">
    <source>
        <dbReference type="ARBA" id="ARBA00022448"/>
    </source>
</evidence>
<comment type="similarity">
    <text evidence="2">Belongs to the nucleobase:cation symporter-2 (NCS2) (TC 2.A.40) family.</text>
</comment>
<dbReference type="RefSeq" id="WP_135963517.1">
    <property type="nucleotide sequence ID" value="NZ_SRXT01000003.1"/>
</dbReference>
<feature type="transmembrane region" description="Helical" evidence="7">
    <location>
        <begin position="107"/>
        <end position="131"/>
    </location>
</feature>
<proteinExistence type="inferred from homology"/>
<feature type="transmembrane region" description="Helical" evidence="7">
    <location>
        <begin position="143"/>
        <end position="165"/>
    </location>
</feature>
<feature type="transmembrane region" description="Helical" evidence="7">
    <location>
        <begin position="202"/>
        <end position="222"/>
    </location>
</feature>
<dbReference type="AlphaFoldDB" id="A0A4S1XCU1"/>
<feature type="transmembrane region" description="Helical" evidence="7">
    <location>
        <begin position="242"/>
        <end position="269"/>
    </location>
</feature>
<dbReference type="PANTHER" id="PTHR42810:SF2">
    <property type="entry name" value="PURINE PERMEASE C1399.01C-RELATED"/>
    <property type="match status" value="1"/>
</dbReference>
<evidence type="ECO:0000313" key="8">
    <source>
        <dbReference type="EMBL" id="TGX54279.1"/>
    </source>
</evidence>
<dbReference type="InterPro" id="IPR006043">
    <property type="entry name" value="NCS2"/>
</dbReference>
<evidence type="ECO:0000313" key="9">
    <source>
        <dbReference type="Proteomes" id="UP000306147"/>
    </source>
</evidence>
<feature type="transmembrane region" description="Helical" evidence="7">
    <location>
        <begin position="30"/>
        <end position="52"/>
    </location>
</feature>
<feature type="transmembrane region" description="Helical" evidence="7">
    <location>
        <begin position="58"/>
        <end position="74"/>
    </location>
</feature>
<feature type="transmembrane region" description="Helical" evidence="7">
    <location>
        <begin position="290"/>
        <end position="309"/>
    </location>
</feature>
<dbReference type="PANTHER" id="PTHR42810">
    <property type="entry name" value="PURINE PERMEASE C1399.01C-RELATED"/>
    <property type="match status" value="1"/>
</dbReference>
<dbReference type="Pfam" id="PF00860">
    <property type="entry name" value="Xan_ur_permease"/>
    <property type="match status" value="1"/>
</dbReference>
<dbReference type="GO" id="GO:0005886">
    <property type="term" value="C:plasma membrane"/>
    <property type="evidence" value="ECO:0007669"/>
    <property type="project" value="TreeGrafter"/>
</dbReference>
<name>A0A4S1XCU1_9SPHN</name>
<keyword evidence="6 7" id="KW-0472">Membrane</keyword>
<feature type="transmembrane region" description="Helical" evidence="7">
    <location>
        <begin position="361"/>
        <end position="381"/>
    </location>
</feature>
<feature type="transmembrane region" description="Helical" evidence="7">
    <location>
        <begin position="81"/>
        <end position="101"/>
    </location>
</feature>
<sequence>MNDGSVRSAPGIVMPDIHYFPEDRMPAGRAALLGLQHVLAMFGATVLAPILMGFNPNTAILFSGISTLIFMVVVGGKVPSYLGSSFAFIAAIAAASGYSGVGANPNLAVALGGVVAAGGLYLVIALVIGWIGFRWIEVIFPDLVSGTIVGIIGLSLAAVAVNQIGTTPFGIFIGLLTLLVAVLWPVVFGAKKGVSPGTFRGIIAVLPIIAAGVVGYVAYLIGANLLGYGKPIDFGPMHQVPIFGIPAFATPVFDPVAISIVMPVVIVLLAENLGHVKAIGAMMGRDLNPLVGRAFAGDAIATIVSGLGGGPGMTTYAENMAVMRLTGNFARVTFVAAAIIAIALGFSPIFGALIQTIPVPVLGGLSFALFGLITGAMGTIWQRGIQEGKINFLETRTLLVVGIGLVVGAGNFVIRIGTFELGGIVTATLITVVLYHLLSFFGGASTEAPGSVE</sequence>
<feature type="transmembrane region" description="Helical" evidence="7">
    <location>
        <begin position="329"/>
        <end position="354"/>
    </location>
</feature>
<keyword evidence="4 7" id="KW-0812">Transmembrane</keyword>
<keyword evidence="5 7" id="KW-1133">Transmembrane helix</keyword>
<evidence type="ECO:0000256" key="4">
    <source>
        <dbReference type="ARBA" id="ARBA00022692"/>
    </source>
</evidence>
<keyword evidence="3" id="KW-0813">Transport</keyword>
<evidence type="ECO:0000256" key="6">
    <source>
        <dbReference type="ARBA" id="ARBA00023136"/>
    </source>
</evidence>
<comment type="caution">
    <text evidence="8">The sequence shown here is derived from an EMBL/GenBank/DDBJ whole genome shotgun (WGS) entry which is preliminary data.</text>
</comment>
<protein>
    <submittedName>
        <fullName evidence="8">Pyrimidine utilization transport protein G</fullName>
    </submittedName>
</protein>
<accession>A0A4S1XCU1</accession>
<feature type="transmembrane region" description="Helical" evidence="7">
    <location>
        <begin position="393"/>
        <end position="414"/>
    </location>
</feature>
<evidence type="ECO:0000256" key="5">
    <source>
        <dbReference type="ARBA" id="ARBA00022989"/>
    </source>
</evidence>
<organism evidence="8 9">
    <name type="scientific">Sphingomonas gei</name>
    <dbReference type="NCBI Taxonomy" id="1395960"/>
    <lineage>
        <taxon>Bacteria</taxon>
        <taxon>Pseudomonadati</taxon>
        <taxon>Pseudomonadota</taxon>
        <taxon>Alphaproteobacteria</taxon>
        <taxon>Sphingomonadales</taxon>
        <taxon>Sphingomonadaceae</taxon>
        <taxon>Sphingomonas</taxon>
    </lineage>
</organism>
<keyword evidence="9" id="KW-1185">Reference proteome</keyword>
<comment type="subcellular location">
    <subcellularLocation>
        <location evidence="1">Membrane</location>
        <topology evidence="1">Multi-pass membrane protein</topology>
    </subcellularLocation>
</comment>
<dbReference type="EMBL" id="SRXT01000003">
    <property type="protein sequence ID" value="TGX54279.1"/>
    <property type="molecule type" value="Genomic_DNA"/>
</dbReference>
<dbReference type="GO" id="GO:0042907">
    <property type="term" value="F:xanthine transmembrane transporter activity"/>
    <property type="evidence" value="ECO:0007669"/>
    <property type="project" value="TreeGrafter"/>
</dbReference>